<feature type="compositionally biased region" description="Low complexity" evidence="1">
    <location>
        <begin position="355"/>
        <end position="377"/>
    </location>
</feature>
<feature type="compositionally biased region" description="Basic and acidic residues" evidence="1">
    <location>
        <begin position="564"/>
        <end position="576"/>
    </location>
</feature>
<feature type="compositionally biased region" description="Polar residues" evidence="1">
    <location>
        <begin position="717"/>
        <end position="727"/>
    </location>
</feature>
<accession>A0A6G0HHF4</accession>
<feature type="region of interest" description="Disordered" evidence="1">
    <location>
        <begin position="503"/>
        <end position="765"/>
    </location>
</feature>
<comment type="caution">
    <text evidence="3">The sequence shown here is derived from an EMBL/GenBank/DDBJ whole genome shotgun (WGS) entry which is preliminary data.</text>
</comment>
<protein>
    <submittedName>
        <fullName evidence="3">Cordon-bleu protein-like 1</fullName>
    </submittedName>
</protein>
<proteinExistence type="predicted"/>
<dbReference type="Gene3D" id="3.10.20.90">
    <property type="entry name" value="Phosphatidylinositol 3-kinase Catalytic Subunit, Chain A, domain 1"/>
    <property type="match status" value="1"/>
</dbReference>
<evidence type="ECO:0000259" key="2">
    <source>
        <dbReference type="Pfam" id="PF09469"/>
    </source>
</evidence>
<feature type="domain" description="Cordon-bleu ubiquitin-like" evidence="2">
    <location>
        <begin position="108"/>
        <end position="190"/>
    </location>
</feature>
<dbReference type="InterPro" id="IPR019025">
    <property type="entry name" value="Cordon-bleu_ubiquitin_domain"/>
</dbReference>
<gene>
    <name evidence="3" type="ORF">D5F01_LYC23541</name>
</gene>
<feature type="region of interest" description="Disordered" evidence="1">
    <location>
        <begin position="186"/>
        <end position="377"/>
    </location>
</feature>
<feature type="compositionally biased region" description="Basic and acidic residues" evidence="1">
    <location>
        <begin position="729"/>
        <end position="739"/>
    </location>
</feature>
<feature type="compositionally biased region" description="Basic and acidic residues" evidence="1">
    <location>
        <begin position="513"/>
        <end position="527"/>
    </location>
</feature>
<dbReference type="PANTHER" id="PTHR21557">
    <property type="entry name" value="CORDON-BLEU"/>
    <property type="match status" value="1"/>
</dbReference>
<evidence type="ECO:0000313" key="4">
    <source>
        <dbReference type="Proteomes" id="UP000424527"/>
    </source>
</evidence>
<dbReference type="AlphaFoldDB" id="A0A6G0HHF4"/>
<name>A0A6G0HHF4_LARCR</name>
<dbReference type="Pfam" id="PF09469">
    <property type="entry name" value="Cobl"/>
    <property type="match status" value="1"/>
</dbReference>
<keyword evidence="4" id="KW-1185">Reference proteome</keyword>
<dbReference type="Proteomes" id="UP000424527">
    <property type="component" value="Unassembled WGS sequence"/>
</dbReference>
<feature type="compositionally biased region" description="Acidic residues" evidence="1">
    <location>
        <begin position="740"/>
        <end position="756"/>
    </location>
</feature>
<sequence length="845" mass="92265">MGRICGHGVSLKVPRDDEQENPLERDHCLSVVLPGGLEKNTTVHGSKPVMDLLVTLCASYHLNPSDYTVEVLSPNRNNIGFKPNSPIGSLEAEKIVLKPRSVEEKIRRPYMPEASVRLLINYNKSHKTVVRVNPRVPLEMLLPVVCDKCEFNSETTILLRDYHSKEPLDLTKTLNEHGLRELFAKDTAEVQDQPKTPEPAVTPTEVISPPPLQDLPKRVKKQKENTGFLSLFRRGKKKPETEVAGSLPASPGLNKQVNGQEVSPLKTPPADMPKKRRAPQPPMSVSQSVPSNLSTCHLRGTPRSAESTLRSTKRRAPPPPSANTNQEVQVDTEVKGTPASLNTVEELRESDESDSLSSSSSPHPSQPRSSSSSSRPSLAHLCEAADPYLPSFRGKDLSDARCALAKVMTSSVSKRVLVKRLRNSTTFPKFCNGSTFMSTRGSDNGVFWAEPVLTANLPTEPEWEDPVQRRGMTTFKVVPSMKENCHDPERTLGVPDQITVECEASPQAGRNQTETKQDPRSPDRSETETPPQSPEPSSQETHTASLSTPLDLDTQDCPGSPLAEVKDSLEKEKGEPEVTSEVISTPPSDCSDGELGSLPPPLDLDIQDCPGSPPSEVGGTIEKPKEEDEPEITSEVIPAAPSDCSDGELASLPAPLDLDYQDCPGSPPSEVEDIFEKPKEEDEPEVASKVIPAAPSDCNDGELLSDVEINSEDQREFPQSPSRQSVSPDMDHRGSCTDEREVEEEEVQEEEEDEDSFPPPPPPVFFEDIEVIEEGREVTTTEKSAAAPNALDRMMAAPSKFAQAVALAVQRSRFQRGGKVVGPQDPKGPDDALPSPPRSIYQYGA</sequence>
<feature type="compositionally biased region" description="Acidic residues" evidence="1">
    <location>
        <begin position="699"/>
        <end position="711"/>
    </location>
</feature>
<reference evidence="3 4" key="1">
    <citation type="submission" date="2019-07" db="EMBL/GenBank/DDBJ databases">
        <title>Chromosome genome assembly for large yellow croaker.</title>
        <authorList>
            <person name="Xiao S."/>
        </authorList>
    </citation>
    <scope>NUCLEOTIDE SEQUENCE [LARGE SCALE GENOMIC DNA]</scope>
    <source>
        <strain evidence="3">JMULYC20181020</strain>
        <tissue evidence="3">Muscle</tissue>
    </source>
</reference>
<evidence type="ECO:0000256" key="1">
    <source>
        <dbReference type="SAM" id="MobiDB-lite"/>
    </source>
</evidence>
<feature type="region of interest" description="Disordered" evidence="1">
    <location>
        <begin position="816"/>
        <end position="845"/>
    </location>
</feature>
<organism evidence="3 4">
    <name type="scientific">Larimichthys crocea</name>
    <name type="common">Large yellow croaker</name>
    <name type="synonym">Pseudosciaena crocea</name>
    <dbReference type="NCBI Taxonomy" id="215358"/>
    <lineage>
        <taxon>Eukaryota</taxon>
        <taxon>Metazoa</taxon>
        <taxon>Chordata</taxon>
        <taxon>Craniata</taxon>
        <taxon>Vertebrata</taxon>
        <taxon>Euteleostomi</taxon>
        <taxon>Actinopterygii</taxon>
        <taxon>Neopterygii</taxon>
        <taxon>Teleostei</taxon>
        <taxon>Neoteleostei</taxon>
        <taxon>Acanthomorphata</taxon>
        <taxon>Eupercaria</taxon>
        <taxon>Sciaenidae</taxon>
        <taxon>Larimichthys</taxon>
    </lineage>
</organism>
<dbReference type="PANTHER" id="PTHR21557:SF2">
    <property type="entry name" value="CORDON-BLEU PROTEIN-LIKE 1"/>
    <property type="match status" value="1"/>
</dbReference>
<dbReference type="EMBL" id="REGW02000024">
    <property type="protein sequence ID" value="KAE8278625.1"/>
    <property type="molecule type" value="Genomic_DNA"/>
</dbReference>
<dbReference type="InterPro" id="IPR039895">
    <property type="entry name" value="COBL-like"/>
</dbReference>
<dbReference type="GO" id="GO:0003785">
    <property type="term" value="F:actin monomer binding"/>
    <property type="evidence" value="ECO:0007669"/>
    <property type="project" value="InterPro"/>
</dbReference>
<evidence type="ECO:0000313" key="3">
    <source>
        <dbReference type="EMBL" id="KAE8278625.1"/>
    </source>
</evidence>